<dbReference type="RefSeq" id="WP_269802172.1">
    <property type="nucleotide sequence ID" value="NZ_CP076459.1"/>
</dbReference>
<dbReference type="Proteomes" id="UP000677117">
    <property type="component" value="Chromosome"/>
</dbReference>
<evidence type="ECO:0000313" key="4">
    <source>
        <dbReference type="EMBL" id="QWQ31680.1"/>
    </source>
</evidence>
<dbReference type="GO" id="GO:0008658">
    <property type="term" value="F:penicillin binding"/>
    <property type="evidence" value="ECO:0007669"/>
    <property type="project" value="InterPro"/>
</dbReference>
<name>A0A8F1MAA1_9BACT</name>
<proteinExistence type="predicted"/>
<gene>
    <name evidence="4" type="ORF">KOY49_01555</name>
</gene>
<accession>A0A8F1MAA1</accession>
<evidence type="ECO:0000256" key="2">
    <source>
        <dbReference type="ARBA" id="ARBA00023136"/>
    </source>
</evidence>
<dbReference type="PANTHER" id="PTHR30627:SF1">
    <property type="entry name" value="PEPTIDOGLYCAN D,D-TRANSPEPTIDASE FTSI"/>
    <property type="match status" value="1"/>
</dbReference>
<evidence type="ECO:0000256" key="1">
    <source>
        <dbReference type="ARBA" id="ARBA00004370"/>
    </source>
</evidence>
<dbReference type="KEGG" id="mvl:KOY49_01555"/>
<keyword evidence="5" id="KW-1185">Reference proteome</keyword>
<dbReference type="GO" id="GO:0005886">
    <property type="term" value="C:plasma membrane"/>
    <property type="evidence" value="ECO:0007669"/>
    <property type="project" value="TreeGrafter"/>
</dbReference>
<dbReference type="EMBL" id="CP076459">
    <property type="protein sequence ID" value="QWQ31680.1"/>
    <property type="molecule type" value="Genomic_DNA"/>
</dbReference>
<keyword evidence="2" id="KW-0472">Membrane</keyword>
<sequence length="275" mass="29385">MTKGIITPSSTYNNTDCIKVADRTMCNALRGLGGTMTIQGAFNNSLNVGTITAIRKLGNGSQINLPARQTLYEYYHDKFGFGAKTGIELGEASGYIYPPDSAEGNEVRYSAMTYGQSMNLTMVQVAAGFSSLVNGGQYYKPTILVGTIDESGNLKSSENKVIRQTVSGGTSSQMRTMLTTARRSSFLSKSDKSGYEIGGKTGTSEAVVNGAYTQKETIATYIGYGGGKNGAEYVIMVRVAAPGKGINLQGNLHAGPIFTDISNWMIDYMKIAPKE</sequence>
<dbReference type="AlphaFoldDB" id="A0A8F1MAA1"/>
<evidence type="ECO:0000313" key="5">
    <source>
        <dbReference type="Proteomes" id="UP000677117"/>
    </source>
</evidence>
<dbReference type="Pfam" id="PF00905">
    <property type="entry name" value="Transpeptidase"/>
    <property type="match status" value="1"/>
</dbReference>
<dbReference type="InterPro" id="IPR012338">
    <property type="entry name" value="Beta-lactam/transpept-like"/>
</dbReference>
<dbReference type="InterPro" id="IPR050515">
    <property type="entry name" value="Beta-lactam/transpept"/>
</dbReference>
<evidence type="ECO:0000259" key="3">
    <source>
        <dbReference type="Pfam" id="PF00905"/>
    </source>
</evidence>
<dbReference type="PANTHER" id="PTHR30627">
    <property type="entry name" value="PEPTIDOGLYCAN D,D-TRANSPEPTIDASE"/>
    <property type="match status" value="1"/>
</dbReference>
<reference evidence="4" key="1">
    <citation type="submission" date="2021-06" db="EMBL/GenBank/DDBJ databases">
        <title>An adapted protocol for Saccharibacteria cultivation: two new species join this phylum of Candidate Phyla Radiations.</title>
        <authorList>
            <person name="Ibrahim A."/>
            <person name="Maatouk M."/>
            <person name="Raoult D."/>
            <person name="Bittar F."/>
        </authorList>
    </citation>
    <scope>NUCLEOTIDE SEQUENCE</scope>
    <source>
        <strain evidence="4">IHU2</strain>
    </source>
</reference>
<organism evidence="4 5">
    <name type="scientific">Candidatus Minimicrobia vallesae</name>
    <dbReference type="NCBI Taxonomy" id="2841264"/>
    <lineage>
        <taxon>Bacteria</taxon>
        <taxon>Candidatus Saccharimonadota</taxon>
        <taxon>Candidatus Saccharimonadota incertae sedis</taxon>
        <taxon>Candidatus Minimicrobia</taxon>
    </lineage>
</organism>
<dbReference type="InterPro" id="IPR001460">
    <property type="entry name" value="PCN-bd_Tpept"/>
</dbReference>
<feature type="domain" description="Penicillin-binding protein transpeptidase" evidence="3">
    <location>
        <begin position="2"/>
        <end position="261"/>
    </location>
</feature>
<comment type="subcellular location">
    <subcellularLocation>
        <location evidence="1">Membrane</location>
    </subcellularLocation>
</comment>
<dbReference type="GO" id="GO:0071555">
    <property type="term" value="P:cell wall organization"/>
    <property type="evidence" value="ECO:0007669"/>
    <property type="project" value="TreeGrafter"/>
</dbReference>
<dbReference type="SUPFAM" id="SSF56601">
    <property type="entry name" value="beta-lactamase/transpeptidase-like"/>
    <property type="match status" value="1"/>
</dbReference>
<dbReference type="Gene3D" id="3.40.710.10">
    <property type="entry name" value="DD-peptidase/beta-lactamase superfamily"/>
    <property type="match status" value="1"/>
</dbReference>
<protein>
    <recommendedName>
        <fullName evidence="3">Penicillin-binding protein transpeptidase domain-containing protein</fullName>
    </recommendedName>
</protein>